<gene>
    <name evidence="1" type="ORF">IPOD504_LOCUS2744</name>
</gene>
<keyword evidence="2" id="KW-1185">Reference proteome</keyword>
<organism evidence="1 2">
    <name type="scientific">Iphiclides podalirius</name>
    <name type="common">scarce swallowtail</name>
    <dbReference type="NCBI Taxonomy" id="110791"/>
    <lineage>
        <taxon>Eukaryota</taxon>
        <taxon>Metazoa</taxon>
        <taxon>Ecdysozoa</taxon>
        <taxon>Arthropoda</taxon>
        <taxon>Hexapoda</taxon>
        <taxon>Insecta</taxon>
        <taxon>Pterygota</taxon>
        <taxon>Neoptera</taxon>
        <taxon>Endopterygota</taxon>
        <taxon>Lepidoptera</taxon>
        <taxon>Glossata</taxon>
        <taxon>Ditrysia</taxon>
        <taxon>Papilionoidea</taxon>
        <taxon>Papilionidae</taxon>
        <taxon>Papilioninae</taxon>
        <taxon>Iphiclides</taxon>
    </lineage>
</organism>
<reference evidence="1" key="1">
    <citation type="submission" date="2022-03" db="EMBL/GenBank/DDBJ databases">
        <authorList>
            <person name="Martin H S."/>
        </authorList>
    </citation>
    <scope>NUCLEOTIDE SEQUENCE</scope>
</reference>
<evidence type="ECO:0000313" key="1">
    <source>
        <dbReference type="EMBL" id="CAH2040692.1"/>
    </source>
</evidence>
<dbReference type="Proteomes" id="UP000837857">
    <property type="component" value="Chromosome 12"/>
</dbReference>
<dbReference type="EMBL" id="OW152824">
    <property type="protein sequence ID" value="CAH2040692.1"/>
    <property type="molecule type" value="Genomic_DNA"/>
</dbReference>
<feature type="non-terminal residue" evidence="1">
    <location>
        <position position="1"/>
    </location>
</feature>
<name>A0ABN8HVI4_9NEOP</name>
<accession>A0ABN8HVI4</accession>
<proteinExistence type="predicted"/>
<evidence type="ECO:0000313" key="2">
    <source>
        <dbReference type="Proteomes" id="UP000837857"/>
    </source>
</evidence>
<protein>
    <submittedName>
        <fullName evidence="1">Uncharacterized protein</fullName>
    </submittedName>
</protein>
<sequence length="74" mass="8240">MSMGNMSVGKAASRMRAKWAVVASDRKTCVLFDADFLRVKRARERGGATLLGGGWHLRRNHLSLLDRRARIAAD</sequence>